<name>A0ACC0IAU1_9ERIC</name>
<organism evidence="1 2">
    <name type="scientific">Camellia lanceoleosa</name>
    <dbReference type="NCBI Taxonomy" id="1840588"/>
    <lineage>
        <taxon>Eukaryota</taxon>
        <taxon>Viridiplantae</taxon>
        <taxon>Streptophyta</taxon>
        <taxon>Embryophyta</taxon>
        <taxon>Tracheophyta</taxon>
        <taxon>Spermatophyta</taxon>
        <taxon>Magnoliopsida</taxon>
        <taxon>eudicotyledons</taxon>
        <taxon>Gunneridae</taxon>
        <taxon>Pentapetalae</taxon>
        <taxon>asterids</taxon>
        <taxon>Ericales</taxon>
        <taxon>Theaceae</taxon>
        <taxon>Camellia</taxon>
    </lineage>
</organism>
<keyword evidence="2" id="KW-1185">Reference proteome</keyword>
<comment type="caution">
    <text evidence="1">The sequence shown here is derived from an EMBL/GenBank/DDBJ whole genome shotgun (WGS) entry which is preliminary data.</text>
</comment>
<accession>A0ACC0IAU1</accession>
<dbReference type="Proteomes" id="UP001060215">
    <property type="component" value="Chromosome 6"/>
</dbReference>
<reference evidence="1 2" key="1">
    <citation type="journal article" date="2022" name="Plant J.">
        <title>Chromosome-level genome of Camellia lanceoleosa provides a valuable resource for understanding genome evolution and self-incompatibility.</title>
        <authorList>
            <person name="Gong W."/>
            <person name="Xiao S."/>
            <person name="Wang L."/>
            <person name="Liao Z."/>
            <person name="Chang Y."/>
            <person name="Mo W."/>
            <person name="Hu G."/>
            <person name="Li W."/>
            <person name="Zhao G."/>
            <person name="Zhu H."/>
            <person name="Hu X."/>
            <person name="Ji K."/>
            <person name="Xiang X."/>
            <person name="Song Q."/>
            <person name="Yuan D."/>
            <person name="Jin S."/>
            <person name="Zhang L."/>
        </authorList>
    </citation>
    <scope>NUCLEOTIDE SEQUENCE [LARGE SCALE GENOMIC DNA]</scope>
    <source>
        <strain evidence="1">SQ_2022a</strain>
    </source>
</reference>
<gene>
    <name evidence="1" type="ORF">LOK49_LG03G02582</name>
</gene>
<sequence>MSGLALTGSGKELVEGHESDCLESAVAKLFASAKRRGMLVNMVLLVAACRTCHLKERFRLLLLPLRSRSFWFLFYGATVKQMALRQLISQHSSEIGATCMLDEWEENLASITANRTKDDELVVIHLGDCLWKERGEECCVWILLSTAHRVVGGLPPSVPSTSLSGAQCNEHDHQKVGPRVSNSQSTMAMPSLMPSASTESEWKGGNNRSMHNRSISELDFGKTPRKEGSSLDMQEKASGAGGSSRLGRIGSQIFQKTVGLVLRSRSDRQAKLGEKNKFYYDENLKR</sequence>
<evidence type="ECO:0000313" key="1">
    <source>
        <dbReference type="EMBL" id="KAI8022696.1"/>
    </source>
</evidence>
<protein>
    <submittedName>
        <fullName evidence="1">Uncharacterized protein</fullName>
    </submittedName>
</protein>
<dbReference type="EMBL" id="CM045763">
    <property type="protein sequence ID" value="KAI8022696.1"/>
    <property type="molecule type" value="Genomic_DNA"/>
</dbReference>
<proteinExistence type="predicted"/>
<evidence type="ECO:0000313" key="2">
    <source>
        <dbReference type="Proteomes" id="UP001060215"/>
    </source>
</evidence>